<accession>A0A518IKW9</accession>
<gene>
    <name evidence="1" type="ORF">Enr17x_58130</name>
</gene>
<evidence type="ECO:0000313" key="2">
    <source>
        <dbReference type="Proteomes" id="UP000318313"/>
    </source>
</evidence>
<protein>
    <submittedName>
        <fullName evidence="1">Uncharacterized protein</fullName>
    </submittedName>
</protein>
<dbReference type="AlphaFoldDB" id="A0A518IKW9"/>
<reference evidence="1 2" key="1">
    <citation type="submission" date="2019-03" db="EMBL/GenBank/DDBJ databases">
        <title>Deep-cultivation of Planctomycetes and their phenomic and genomic characterization uncovers novel biology.</title>
        <authorList>
            <person name="Wiegand S."/>
            <person name="Jogler M."/>
            <person name="Boedeker C."/>
            <person name="Pinto D."/>
            <person name="Vollmers J."/>
            <person name="Rivas-Marin E."/>
            <person name="Kohn T."/>
            <person name="Peeters S.H."/>
            <person name="Heuer A."/>
            <person name="Rast P."/>
            <person name="Oberbeckmann S."/>
            <person name="Bunk B."/>
            <person name="Jeske O."/>
            <person name="Meyerdierks A."/>
            <person name="Storesund J.E."/>
            <person name="Kallscheuer N."/>
            <person name="Luecker S."/>
            <person name="Lage O.M."/>
            <person name="Pohl T."/>
            <person name="Merkel B.J."/>
            <person name="Hornburger P."/>
            <person name="Mueller R.-W."/>
            <person name="Bruemmer F."/>
            <person name="Labrenz M."/>
            <person name="Spormann A.M."/>
            <person name="Op den Camp H."/>
            <person name="Overmann J."/>
            <person name="Amann R."/>
            <person name="Jetten M.S.M."/>
            <person name="Mascher T."/>
            <person name="Medema M.H."/>
            <person name="Devos D.P."/>
            <person name="Kaster A.-K."/>
            <person name="Ovreas L."/>
            <person name="Rohde M."/>
            <person name="Galperin M.Y."/>
            <person name="Jogler C."/>
        </authorList>
    </citation>
    <scope>NUCLEOTIDE SEQUENCE [LARGE SCALE GENOMIC DNA]</scope>
    <source>
        <strain evidence="1 2">Enr17</strain>
    </source>
</reference>
<organism evidence="1 2">
    <name type="scientific">Gimesia fumaroli</name>
    <dbReference type="NCBI Taxonomy" id="2527976"/>
    <lineage>
        <taxon>Bacteria</taxon>
        <taxon>Pseudomonadati</taxon>
        <taxon>Planctomycetota</taxon>
        <taxon>Planctomycetia</taxon>
        <taxon>Planctomycetales</taxon>
        <taxon>Planctomycetaceae</taxon>
        <taxon>Gimesia</taxon>
    </lineage>
</organism>
<proteinExistence type="predicted"/>
<dbReference type="EMBL" id="CP037452">
    <property type="protein sequence ID" value="QDV53732.1"/>
    <property type="molecule type" value="Genomic_DNA"/>
</dbReference>
<sequence length="86" mass="10129">MGIMSTLWNWLHGLDSSWTYSGDGSFSKVYPLCKCRREYYENFIGPHPIVSIDLGRGPIHFEPLPCDCEKDDRQHDKQERKRNEIK</sequence>
<keyword evidence="2" id="KW-1185">Reference proteome</keyword>
<name>A0A518IKW9_9PLAN</name>
<dbReference type="Proteomes" id="UP000318313">
    <property type="component" value="Chromosome"/>
</dbReference>
<dbReference type="KEGG" id="gfm:Enr17x_58130"/>
<evidence type="ECO:0000313" key="1">
    <source>
        <dbReference type="EMBL" id="QDV53732.1"/>
    </source>
</evidence>